<organism evidence="3">
    <name type="scientific">marine sediment metagenome</name>
    <dbReference type="NCBI Taxonomy" id="412755"/>
    <lineage>
        <taxon>unclassified sequences</taxon>
        <taxon>metagenomes</taxon>
        <taxon>ecological metagenomes</taxon>
    </lineage>
</organism>
<protein>
    <recommendedName>
        <fullName evidence="2">MurNAc-LAA domain-containing protein</fullName>
    </recommendedName>
</protein>
<reference evidence="3" key="1">
    <citation type="journal article" date="2015" name="Nature">
        <title>Complex archaea that bridge the gap between prokaryotes and eukaryotes.</title>
        <authorList>
            <person name="Spang A."/>
            <person name="Saw J.H."/>
            <person name="Jorgensen S.L."/>
            <person name="Zaremba-Niedzwiedzka K."/>
            <person name="Martijn J."/>
            <person name="Lind A.E."/>
            <person name="van Eijk R."/>
            <person name="Schleper C."/>
            <person name="Guy L."/>
            <person name="Ettema T.J."/>
        </authorList>
    </citation>
    <scope>NUCLEOTIDE SEQUENCE</scope>
</reference>
<name>A0A0F9RCR6_9ZZZZ</name>
<dbReference type="AlphaFoldDB" id="A0A0F9RCR6"/>
<evidence type="ECO:0000259" key="2">
    <source>
        <dbReference type="SMART" id="SM00646"/>
    </source>
</evidence>
<dbReference type="CDD" id="cd02696">
    <property type="entry name" value="MurNAc-LAA"/>
    <property type="match status" value="1"/>
</dbReference>
<dbReference type="Gene3D" id="3.40.630.40">
    <property type="entry name" value="Zn-dependent exopeptidases"/>
    <property type="match status" value="1"/>
</dbReference>
<dbReference type="PANTHER" id="PTHR30404:SF0">
    <property type="entry name" value="N-ACETYLMURAMOYL-L-ALANINE AMIDASE AMIC"/>
    <property type="match status" value="1"/>
</dbReference>
<comment type="caution">
    <text evidence="3">The sequence shown here is derived from an EMBL/GenBank/DDBJ whole genome shotgun (WGS) entry which is preliminary data.</text>
</comment>
<dbReference type="InterPro" id="IPR050695">
    <property type="entry name" value="N-acetylmuramoyl_amidase_3"/>
</dbReference>
<dbReference type="PANTHER" id="PTHR30404">
    <property type="entry name" value="N-ACETYLMURAMOYL-L-ALANINE AMIDASE"/>
    <property type="match status" value="1"/>
</dbReference>
<dbReference type="GO" id="GO:0030288">
    <property type="term" value="C:outer membrane-bounded periplasmic space"/>
    <property type="evidence" value="ECO:0007669"/>
    <property type="project" value="TreeGrafter"/>
</dbReference>
<sequence length="217" mass="24996">MAKHTFLLDCGHGSINEDGIYVTAPNFDPKKPDTWHKSYYHNKDVRIYEGEYNRKIRDELIKLINEDGKMQWFILNNSYEDMSLTKRCRIANELQSRHGDCVFISIHGNGGGGRGIEGYTSPGLTKSDPICTVFLEEAAKEFPKQKLRTDPSDPEKDPDKEARFTVLMDTHCPALLMEWFFMDTLKDCKFMLTDECHQRVALAMYRAMKIVDASTEL</sequence>
<dbReference type="Pfam" id="PF01520">
    <property type="entry name" value="Amidase_3"/>
    <property type="match status" value="1"/>
</dbReference>
<dbReference type="EMBL" id="LAZR01000933">
    <property type="protein sequence ID" value="KKN54315.1"/>
    <property type="molecule type" value="Genomic_DNA"/>
</dbReference>
<keyword evidence="1" id="KW-0378">Hydrolase</keyword>
<evidence type="ECO:0000256" key="1">
    <source>
        <dbReference type="ARBA" id="ARBA00022801"/>
    </source>
</evidence>
<evidence type="ECO:0000313" key="3">
    <source>
        <dbReference type="EMBL" id="KKN54315.1"/>
    </source>
</evidence>
<accession>A0A0F9RCR6</accession>
<proteinExistence type="predicted"/>
<dbReference type="InterPro" id="IPR002508">
    <property type="entry name" value="MurNAc-LAA_cat"/>
</dbReference>
<dbReference type="GO" id="GO:0008745">
    <property type="term" value="F:N-acetylmuramoyl-L-alanine amidase activity"/>
    <property type="evidence" value="ECO:0007669"/>
    <property type="project" value="InterPro"/>
</dbReference>
<feature type="domain" description="MurNAc-LAA" evidence="2">
    <location>
        <begin position="91"/>
        <end position="209"/>
    </location>
</feature>
<dbReference type="SMART" id="SM00646">
    <property type="entry name" value="Ami_3"/>
    <property type="match status" value="1"/>
</dbReference>
<gene>
    <name evidence="3" type="ORF">LCGC14_0593700</name>
</gene>
<dbReference type="GO" id="GO:0009253">
    <property type="term" value="P:peptidoglycan catabolic process"/>
    <property type="evidence" value="ECO:0007669"/>
    <property type="project" value="InterPro"/>
</dbReference>
<dbReference type="SUPFAM" id="SSF53187">
    <property type="entry name" value="Zn-dependent exopeptidases"/>
    <property type="match status" value="1"/>
</dbReference>